<name>A0AB74UUK0_9GAMM</name>
<gene>
    <name evidence="2" type="ORF">ACFYG5_17480</name>
</gene>
<feature type="chain" id="PRO_5044492208" description="DUF4625 domain-containing protein" evidence="1">
    <location>
        <begin position="24"/>
        <end position="194"/>
    </location>
</feature>
<dbReference type="AlphaFoldDB" id="A0AB74UUK0"/>
<protein>
    <recommendedName>
        <fullName evidence="3">DUF4625 domain-containing protein</fullName>
    </recommendedName>
</protein>
<keyword evidence="1" id="KW-0732">Signal</keyword>
<feature type="signal peptide" evidence="1">
    <location>
        <begin position="1"/>
        <end position="23"/>
    </location>
</feature>
<sequence length="194" mass="19476">MKRSTVLMGLLQGAGLASLLLLAACGKHDEPATPAATPAGSAAPAASVLPTPAPAHTAAAAPAASSAIAPATTTAAAAAPVPLAFAKLTVGDAVDKGHQVTHAAERFDADDHTLYASVATVGSSRDATIDATWRYLEGGGQLVSKISQSIATDGPAITTFQVHNPDLWPEGKYTVDITVDGKPAASQDFRIGKS</sequence>
<accession>A0AB74UUK0</accession>
<reference evidence="2" key="1">
    <citation type="submission" date="2024-10" db="EMBL/GenBank/DDBJ databases">
        <authorList>
            <person name="Lesea H.P."/>
            <person name="Kuehl J.V."/>
            <person name="Chandonia J.-M."/>
        </authorList>
    </citation>
    <scope>NUCLEOTIDE SEQUENCE</scope>
    <source>
        <strain evidence="2">FW102-FHT14D07</strain>
    </source>
</reference>
<dbReference type="PROSITE" id="PS51257">
    <property type="entry name" value="PROKAR_LIPOPROTEIN"/>
    <property type="match status" value="1"/>
</dbReference>
<proteinExistence type="predicted"/>
<evidence type="ECO:0000256" key="1">
    <source>
        <dbReference type="SAM" id="SignalP"/>
    </source>
</evidence>
<dbReference type="RefSeq" id="WP_395120526.1">
    <property type="nucleotide sequence ID" value="NZ_CP170721.1"/>
</dbReference>
<evidence type="ECO:0008006" key="3">
    <source>
        <dbReference type="Google" id="ProtNLM"/>
    </source>
</evidence>
<organism evidence="2">
    <name type="scientific">Rhodanobacter sp. FW102-FHT14D07</name>
    <dbReference type="NCBI Taxonomy" id="3351462"/>
    <lineage>
        <taxon>Bacteria</taxon>
        <taxon>Pseudomonadati</taxon>
        <taxon>Pseudomonadota</taxon>
        <taxon>Gammaproteobacteria</taxon>
        <taxon>Lysobacterales</taxon>
        <taxon>Rhodanobacteraceae</taxon>
        <taxon>Rhodanobacter</taxon>
    </lineage>
</organism>
<evidence type="ECO:0000313" key="2">
    <source>
        <dbReference type="EMBL" id="XIA18323.1"/>
    </source>
</evidence>
<dbReference type="EMBL" id="CP170721">
    <property type="protein sequence ID" value="XIA18323.1"/>
    <property type="molecule type" value="Genomic_DNA"/>
</dbReference>